<dbReference type="Proteomes" id="UP000215563">
    <property type="component" value="Unassembled WGS sequence"/>
</dbReference>
<evidence type="ECO:0000313" key="4">
    <source>
        <dbReference type="Proteomes" id="UP000215563"/>
    </source>
</evidence>
<name>A0A229RT45_AMYAL</name>
<organism evidence="3 4">
    <name type="scientific">Amycolatopsis alba DSM 44262</name>
    <dbReference type="NCBI Taxonomy" id="1125972"/>
    <lineage>
        <taxon>Bacteria</taxon>
        <taxon>Bacillati</taxon>
        <taxon>Actinomycetota</taxon>
        <taxon>Actinomycetes</taxon>
        <taxon>Pseudonocardiales</taxon>
        <taxon>Pseudonocardiaceae</taxon>
        <taxon>Amycolatopsis</taxon>
    </lineage>
</organism>
<evidence type="ECO:0000259" key="2">
    <source>
        <dbReference type="Pfam" id="PF01575"/>
    </source>
</evidence>
<sequence length="164" mass="18306">MSEPAEKQAFATPIDQRYFEDYIPGTTYEFGSASLTEAQIIEFAKEYDPQSFHVDPAAAANGPFAGLIASGWQTSALMMRLFAQYYLSSVASLGGPGVDELRWLRPVRSDDRLRLRVTVVDTKVSNSKPDRGLVRTLAELIDDADRPVFKATILNFLLLREREA</sequence>
<evidence type="ECO:0000313" key="3">
    <source>
        <dbReference type="EMBL" id="OXM49681.1"/>
    </source>
</evidence>
<accession>A0A229RT45</accession>
<dbReference type="InterPro" id="IPR002539">
    <property type="entry name" value="MaoC-like_dom"/>
</dbReference>
<reference evidence="3 4" key="1">
    <citation type="submission" date="2017-07" db="EMBL/GenBank/DDBJ databases">
        <title>Amycolatopsis alba DSM 44262 Genome sequencing and assembly.</title>
        <authorList>
            <person name="Kaur N."/>
            <person name="Mayilraj S."/>
        </authorList>
    </citation>
    <scope>NUCLEOTIDE SEQUENCE [LARGE SCALE GENOMIC DNA]</scope>
    <source>
        <strain evidence="3 4">DSM 44262</strain>
    </source>
</reference>
<proteinExistence type="inferred from homology"/>
<comment type="similarity">
    <text evidence="1">Belongs to the enoyl-CoA hydratase/isomerase family.</text>
</comment>
<dbReference type="RefSeq" id="WP_020634780.1">
    <property type="nucleotide sequence ID" value="NZ_KB913032.1"/>
</dbReference>
<dbReference type="AlphaFoldDB" id="A0A229RT45"/>
<dbReference type="OrthoDB" id="9797938at2"/>
<evidence type="ECO:0000256" key="1">
    <source>
        <dbReference type="ARBA" id="ARBA00005254"/>
    </source>
</evidence>
<dbReference type="SUPFAM" id="SSF54637">
    <property type="entry name" value="Thioesterase/thiol ester dehydrase-isomerase"/>
    <property type="match status" value="1"/>
</dbReference>
<dbReference type="Pfam" id="PF01575">
    <property type="entry name" value="MaoC_dehydratas"/>
    <property type="match status" value="1"/>
</dbReference>
<comment type="caution">
    <text evidence="3">The sequence shown here is derived from an EMBL/GenBank/DDBJ whole genome shotgun (WGS) entry which is preliminary data.</text>
</comment>
<protein>
    <submittedName>
        <fullName evidence="3">Acyl dehydratase</fullName>
    </submittedName>
</protein>
<gene>
    <name evidence="3" type="ORF">CFP75_18090</name>
</gene>
<dbReference type="Gene3D" id="3.10.129.10">
    <property type="entry name" value="Hotdog Thioesterase"/>
    <property type="match status" value="1"/>
</dbReference>
<dbReference type="CDD" id="cd03454">
    <property type="entry name" value="YdeM"/>
    <property type="match status" value="1"/>
</dbReference>
<feature type="domain" description="MaoC-like" evidence="2">
    <location>
        <begin position="24"/>
        <end position="126"/>
    </location>
</feature>
<dbReference type="InterPro" id="IPR029069">
    <property type="entry name" value="HotDog_dom_sf"/>
</dbReference>
<keyword evidence="4" id="KW-1185">Reference proteome</keyword>
<dbReference type="EMBL" id="NMQU01000047">
    <property type="protein sequence ID" value="OXM49681.1"/>
    <property type="molecule type" value="Genomic_DNA"/>
</dbReference>